<name>A0ABT5FXM9_9ACTN</name>
<evidence type="ECO:0000256" key="1">
    <source>
        <dbReference type="SAM" id="MobiDB-lite"/>
    </source>
</evidence>
<keyword evidence="3" id="KW-1185">Reference proteome</keyword>
<comment type="caution">
    <text evidence="2">The sequence shown here is derived from an EMBL/GenBank/DDBJ whole genome shotgun (WGS) entry which is preliminary data.</text>
</comment>
<sequence length="120" mass="13108">MAEGDGVADQEIRVRLDRTAGDRDVEALRQWLEREEPLAERLRRGELQIELRDRRNEDPGTPMGFGTEVVVVLIGGAASAAFKELMVAVRLAVVAWQENRRSVEAGDPPEAQVGGAADDG</sequence>
<dbReference type="Pfam" id="PF19953">
    <property type="entry name" value="EACC1"/>
    <property type="match status" value="1"/>
</dbReference>
<evidence type="ECO:0000313" key="2">
    <source>
        <dbReference type="EMBL" id="MDC2957292.1"/>
    </source>
</evidence>
<dbReference type="RefSeq" id="WP_200704916.1">
    <property type="nucleotide sequence ID" value="NZ_JAQOSK010000009.1"/>
</dbReference>
<protein>
    <submittedName>
        <fullName evidence="2">Uncharacterized protein</fullName>
    </submittedName>
</protein>
<evidence type="ECO:0000313" key="3">
    <source>
        <dbReference type="Proteomes" id="UP001221328"/>
    </source>
</evidence>
<proteinExistence type="predicted"/>
<dbReference type="InterPro" id="IPR045428">
    <property type="entry name" value="EACC1"/>
</dbReference>
<dbReference type="EMBL" id="JAQOSK010000009">
    <property type="protein sequence ID" value="MDC2957292.1"/>
    <property type="molecule type" value="Genomic_DNA"/>
</dbReference>
<feature type="region of interest" description="Disordered" evidence="1">
    <location>
        <begin position="100"/>
        <end position="120"/>
    </location>
</feature>
<gene>
    <name evidence="2" type="ORF">PO587_22765</name>
</gene>
<organism evidence="2 3">
    <name type="scientific">Streptomyces gilvifuscus</name>
    <dbReference type="NCBI Taxonomy" id="1550617"/>
    <lineage>
        <taxon>Bacteria</taxon>
        <taxon>Bacillati</taxon>
        <taxon>Actinomycetota</taxon>
        <taxon>Actinomycetes</taxon>
        <taxon>Kitasatosporales</taxon>
        <taxon>Streptomycetaceae</taxon>
        <taxon>Streptomyces</taxon>
    </lineage>
</organism>
<dbReference type="Proteomes" id="UP001221328">
    <property type="component" value="Unassembled WGS sequence"/>
</dbReference>
<accession>A0ABT5FXM9</accession>
<reference evidence="2 3" key="1">
    <citation type="journal article" date="2015" name="Int. J. Syst. Evol. Microbiol.">
        <title>Streptomyces gilvifuscus sp. nov., an actinomycete that produces antibacterial compounds isolated from soil.</title>
        <authorList>
            <person name="Nguyen T.M."/>
            <person name="Kim J."/>
        </authorList>
    </citation>
    <scope>NUCLEOTIDE SEQUENCE [LARGE SCALE GENOMIC DNA]</scope>
    <source>
        <strain evidence="2 3">T113</strain>
    </source>
</reference>